<evidence type="ECO:0000313" key="1">
    <source>
        <dbReference type="EMBL" id="RXH84780.1"/>
    </source>
</evidence>
<reference evidence="1 2" key="1">
    <citation type="submission" date="2018-10" db="EMBL/GenBank/DDBJ databases">
        <title>A high-quality apple genome assembly.</title>
        <authorList>
            <person name="Hu J."/>
        </authorList>
    </citation>
    <scope>NUCLEOTIDE SEQUENCE [LARGE SCALE GENOMIC DNA]</scope>
    <source>
        <strain evidence="2">cv. HFTH1</strain>
        <tissue evidence="1">Young leaf</tissue>
    </source>
</reference>
<protein>
    <submittedName>
        <fullName evidence="1">Uncharacterized protein</fullName>
    </submittedName>
</protein>
<evidence type="ECO:0000313" key="2">
    <source>
        <dbReference type="Proteomes" id="UP000290289"/>
    </source>
</evidence>
<dbReference type="EMBL" id="RDQH01000337">
    <property type="protein sequence ID" value="RXH84780.1"/>
    <property type="molecule type" value="Genomic_DNA"/>
</dbReference>
<keyword evidence="2" id="KW-1185">Reference proteome</keyword>
<sequence>MDDSRGALKFLGPLEIASSKRQTKVHNIGARLYNFNDAVLLQILLQLLMLKNQKRYGIEQKENFTGGRAQPQSKAERLDHILTLGTSQEGAITVA</sequence>
<proteinExistence type="predicted"/>
<name>A0A498INE3_MALDO</name>
<comment type="caution">
    <text evidence="1">The sequence shown here is derived from an EMBL/GenBank/DDBJ whole genome shotgun (WGS) entry which is preliminary data.</text>
</comment>
<dbReference type="Proteomes" id="UP000290289">
    <property type="component" value="Chromosome 11"/>
</dbReference>
<accession>A0A498INE3</accession>
<dbReference type="AlphaFoldDB" id="A0A498INE3"/>
<organism evidence="1 2">
    <name type="scientific">Malus domestica</name>
    <name type="common">Apple</name>
    <name type="synonym">Pyrus malus</name>
    <dbReference type="NCBI Taxonomy" id="3750"/>
    <lineage>
        <taxon>Eukaryota</taxon>
        <taxon>Viridiplantae</taxon>
        <taxon>Streptophyta</taxon>
        <taxon>Embryophyta</taxon>
        <taxon>Tracheophyta</taxon>
        <taxon>Spermatophyta</taxon>
        <taxon>Magnoliopsida</taxon>
        <taxon>eudicotyledons</taxon>
        <taxon>Gunneridae</taxon>
        <taxon>Pentapetalae</taxon>
        <taxon>rosids</taxon>
        <taxon>fabids</taxon>
        <taxon>Rosales</taxon>
        <taxon>Rosaceae</taxon>
        <taxon>Amygdaloideae</taxon>
        <taxon>Maleae</taxon>
        <taxon>Malus</taxon>
    </lineage>
</organism>
<gene>
    <name evidence="1" type="ORF">DVH24_040128</name>
</gene>